<dbReference type="PANTHER" id="PTHR12428">
    <property type="entry name" value="OXA1"/>
    <property type="match status" value="1"/>
</dbReference>
<reference evidence="12 13" key="1">
    <citation type="submission" date="2014-04" db="EMBL/GenBank/DDBJ databases">
        <title>Genome reduction and metabolic complementation of the dual endosymbionts in the whitefly Bemisia tabaci.</title>
        <authorList>
            <person name="Rao Q."/>
            <person name="Rollat-Farnier P.-A."/>
            <person name="Zhang Z.-X."/>
            <person name="Santos-Garcia D."/>
            <person name="Silva F.J."/>
            <person name="Moya A."/>
            <person name="Zhu D.-T."/>
            <person name="Klein C.C."/>
            <person name="Vavre F."/>
            <person name="Sagot M.-F."/>
            <person name="Liu S.-S."/>
            <person name="Mouton L."/>
            <person name="Wang X.-W."/>
        </authorList>
    </citation>
    <scope>NUCLEOTIDE SEQUENCE [LARGE SCALE GENOMIC DNA]</scope>
    <source>
        <strain evidence="12 13">BT-Q</strain>
    </source>
</reference>
<evidence type="ECO:0000256" key="3">
    <source>
        <dbReference type="ARBA" id="ARBA00022475"/>
    </source>
</evidence>
<dbReference type="GO" id="GO:0032977">
    <property type="term" value="F:membrane insertase activity"/>
    <property type="evidence" value="ECO:0007669"/>
    <property type="project" value="InterPro"/>
</dbReference>
<feature type="transmembrane region" description="Helical" evidence="10">
    <location>
        <begin position="172"/>
        <end position="191"/>
    </location>
</feature>
<evidence type="ECO:0000256" key="7">
    <source>
        <dbReference type="ARBA" id="ARBA00023136"/>
    </source>
</evidence>
<dbReference type="GO" id="GO:0015031">
    <property type="term" value="P:protein transport"/>
    <property type="evidence" value="ECO:0007669"/>
    <property type="project" value="UniProtKB-KW"/>
</dbReference>
<evidence type="ECO:0000313" key="13">
    <source>
        <dbReference type="Proteomes" id="UP000031624"/>
    </source>
</evidence>
<sequence>MENFIKYGSFRLIAEHISWILLNINLVVVNWGFSVILLTIIIKVALLPLSYMSYNSLLKLQKKQPELNSVIKKQTKNIAIKDLTKLYTKQSTNPIKCCLPILIQTPIFISLYCTLNKSIEFKRAPFVLWITDLSLMDPYFLLPIIMGLSIFFQQKINNKVNKVNNINKILPVFVTLFFLWFPSFLLIYWITNNLINAIQHSLIKKYYEEQ</sequence>
<dbReference type="PRINTS" id="PR00701">
    <property type="entry name" value="60KDINNERMP"/>
</dbReference>
<dbReference type="GO" id="GO:0005886">
    <property type="term" value="C:plasma membrane"/>
    <property type="evidence" value="ECO:0007669"/>
    <property type="project" value="UniProtKB-SubCell"/>
</dbReference>
<accession>A0AAU8RPS0</accession>
<evidence type="ECO:0000256" key="8">
    <source>
        <dbReference type="ARBA" id="ARBA00023186"/>
    </source>
</evidence>
<feature type="domain" description="Membrane insertase YidC/Oxa/ALB C-terminal" evidence="11">
    <location>
        <begin position="31"/>
        <end position="205"/>
    </location>
</feature>
<comment type="similarity">
    <text evidence="9">Belongs to the OXA1/ALB3/YidC family.</text>
</comment>
<keyword evidence="4 9" id="KW-0812">Transmembrane</keyword>
<dbReference type="AlphaFoldDB" id="A0AAU8RPS0"/>
<evidence type="ECO:0000256" key="9">
    <source>
        <dbReference type="RuleBase" id="RU003945"/>
    </source>
</evidence>
<proteinExistence type="inferred from homology"/>
<dbReference type="InterPro" id="IPR047196">
    <property type="entry name" value="YidC_ALB_C"/>
</dbReference>
<gene>
    <name evidence="12" type="ORF">O3E_00145</name>
</gene>
<evidence type="ECO:0000256" key="5">
    <source>
        <dbReference type="ARBA" id="ARBA00022927"/>
    </source>
</evidence>
<organism evidence="12 13">
    <name type="scientific">Candidatus Portiera aleyrodidarum MED</name>
    <name type="common">Bemisia tabaci</name>
    <dbReference type="NCBI Taxonomy" id="1163752"/>
    <lineage>
        <taxon>Bacteria</taxon>
        <taxon>Pseudomonadati</taxon>
        <taxon>Pseudomonadota</taxon>
        <taxon>Gammaproteobacteria</taxon>
        <taxon>Candidatus Johnevansiales</taxon>
        <taxon>Candidatus Johnevansiaceae</taxon>
        <taxon>Candidatus Portiera</taxon>
    </lineage>
</organism>
<keyword evidence="3" id="KW-1003">Cell membrane</keyword>
<dbReference type="KEGG" id="paly:O3E_00145"/>
<evidence type="ECO:0000256" key="2">
    <source>
        <dbReference type="ARBA" id="ARBA00022448"/>
    </source>
</evidence>
<dbReference type="PANTHER" id="PTHR12428:SF65">
    <property type="entry name" value="CYTOCHROME C OXIDASE ASSEMBLY PROTEIN COX18, MITOCHONDRIAL"/>
    <property type="match status" value="1"/>
</dbReference>
<dbReference type="NCBIfam" id="TIGR03592">
    <property type="entry name" value="yidC_oxa1_cterm"/>
    <property type="match status" value="1"/>
</dbReference>
<dbReference type="GO" id="GO:0051205">
    <property type="term" value="P:protein insertion into membrane"/>
    <property type="evidence" value="ECO:0007669"/>
    <property type="project" value="TreeGrafter"/>
</dbReference>
<comment type="subcellular location">
    <subcellularLocation>
        <location evidence="1">Cell membrane</location>
        <topology evidence="1">Multi-pass membrane protein</topology>
    </subcellularLocation>
    <subcellularLocation>
        <location evidence="9">Membrane</location>
        <topology evidence="9">Multi-pass membrane protein</topology>
    </subcellularLocation>
</comment>
<evidence type="ECO:0000256" key="6">
    <source>
        <dbReference type="ARBA" id="ARBA00022989"/>
    </source>
</evidence>
<dbReference type="PRINTS" id="PR01900">
    <property type="entry name" value="YIDCPROTEIN"/>
</dbReference>
<dbReference type="RefSeq" id="WP_014943216.1">
    <property type="nucleotide sequence ID" value="NZ_CP007563.1"/>
</dbReference>
<evidence type="ECO:0000256" key="1">
    <source>
        <dbReference type="ARBA" id="ARBA00004651"/>
    </source>
</evidence>
<keyword evidence="7 10" id="KW-0472">Membrane</keyword>
<dbReference type="EMBL" id="CP007563">
    <property type="protein sequence ID" value="AJF23976.1"/>
    <property type="molecule type" value="Genomic_DNA"/>
</dbReference>
<keyword evidence="2" id="KW-0813">Transport</keyword>
<evidence type="ECO:0000256" key="10">
    <source>
        <dbReference type="SAM" id="Phobius"/>
    </source>
</evidence>
<feature type="transmembrane region" description="Helical" evidence="10">
    <location>
        <begin position="126"/>
        <end position="152"/>
    </location>
</feature>
<evidence type="ECO:0000259" key="11">
    <source>
        <dbReference type="Pfam" id="PF02096"/>
    </source>
</evidence>
<keyword evidence="8" id="KW-0143">Chaperone</keyword>
<dbReference type="InterPro" id="IPR001708">
    <property type="entry name" value="YidC/ALB3/OXA1/COX18"/>
</dbReference>
<protein>
    <recommendedName>
        <fullName evidence="11">Membrane insertase YidC/Oxa/ALB C-terminal domain-containing protein</fullName>
    </recommendedName>
</protein>
<evidence type="ECO:0000256" key="4">
    <source>
        <dbReference type="ARBA" id="ARBA00022692"/>
    </source>
</evidence>
<keyword evidence="6 10" id="KW-1133">Transmembrane helix</keyword>
<dbReference type="Pfam" id="PF02096">
    <property type="entry name" value="60KD_IMP"/>
    <property type="match status" value="1"/>
</dbReference>
<dbReference type="CDD" id="cd20070">
    <property type="entry name" value="5TM_YidC_Alb3"/>
    <property type="match status" value="1"/>
</dbReference>
<name>A0AAU8RPS0_9GAMM</name>
<dbReference type="Proteomes" id="UP000031624">
    <property type="component" value="Chromosome"/>
</dbReference>
<evidence type="ECO:0000313" key="12">
    <source>
        <dbReference type="EMBL" id="AJF23976.1"/>
    </source>
</evidence>
<keyword evidence="5" id="KW-0653">Protein transport</keyword>
<dbReference type="InterPro" id="IPR028055">
    <property type="entry name" value="YidC/Oxa/ALB_C"/>
</dbReference>